<protein>
    <submittedName>
        <fullName evidence="1">Uncharacterized protein</fullName>
    </submittedName>
</protein>
<name>A0ABS8QGR4_9BACI</name>
<sequence>MSKFGGVQVGEVYIVFIGEQIKEREWLLRRKPRFNDMIILSHQSPRMNNNSLFQYIPLNQSENSCFYIKDQDIQINFHQRTLQIFSSKRELTEVEVYEILSHFVLIEGGRVKLLGRMPLTKPSHIKRNRWRIRPRRIHLHINEGKGMYFINR</sequence>
<comment type="caution">
    <text evidence="1">The sequence shown here is derived from an EMBL/GenBank/DDBJ whole genome shotgun (WGS) entry which is preliminary data.</text>
</comment>
<evidence type="ECO:0000313" key="1">
    <source>
        <dbReference type="EMBL" id="MCD4838302.1"/>
    </source>
</evidence>
<gene>
    <name evidence="1" type="ORF">LRS37_05330</name>
</gene>
<dbReference type="Proteomes" id="UP001162836">
    <property type="component" value="Unassembled WGS sequence"/>
</dbReference>
<evidence type="ECO:0000313" key="2">
    <source>
        <dbReference type="Proteomes" id="UP001162836"/>
    </source>
</evidence>
<accession>A0ABS8QGR4</accession>
<reference evidence="1 2" key="1">
    <citation type="journal article" date="2023" name="Antonie Van Leeuwenhoek">
        <title>Unveiling the genomic potential of a novel thermostable glycoside hydrolases producing Neobacillus sedimentimangrovi UE25.</title>
        <authorList>
            <person name="Ejaz U."/>
            <person name="Saleem F."/>
            <person name="Rashid R."/>
            <person name="Hasan K.A."/>
            <person name="Syed M.N."/>
            <person name="Sohail M."/>
        </authorList>
    </citation>
    <scope>NUCLEOTIDE SEQUENCE [LARGE SCALE GENOMIC DNA]</scope>
    <source>
        <strain evidence="1 2">UE25</strain>
    </source>
</reference>
<dbReference type="EMBL" id="JAJODE010000010">
    <property type="protein sequence ID" value="MCD4838302.1"/>
    <property type="molecule type" value="Genomic_DNA"/>
</dbReference>
<keyword evidence="2" id="KW-1185">Reference proteome</keyword>
<proteinExistence type="predicted"/>
<organism evidence="1 2">
    <name type="scientific">Neobacillus sedimentimangrovi</name>
    <dbReference type="NCBI Taxonomy" id="2699460"/>
    <lineage>
        <taxon>Bacteria</taxon>
        <taxon>Bacillati</taxon>
        <taxon>Bacillota</taxon>
        <taxon>Bacilli</taxon>
        <taxon>Bacillales</taxon>
        <taxon>Bacillaceae</taxon>
        <taxon>Neobacillus</taxon>
    </lineage>
</organism>